<dbReference type="SUPFAM" id="SSF55781">
    <property type="entry name" value="GAF domain-like"/>
    <property type="match status" value="1"/>
</dbReference>
<reference evidence="3" key="1">
    <citation type="submission" date="2020-10" db="EMBL/GenBank/DDBJ databases">
        <title>Connecting structure to function with the recovery of over 1000 high-quality activated sludge metagenome-assembled genomes encoding full-length rRNA genes using long-read sequencing.</title>
        <authorList>
            <person name="Singleton C.M."/>
            <person name="Petriglieri F."/>
            <person name="Kristensen J.M."/>
            <person name="Kirkegaard R.H."/>
            <person name="Michaelsen T.Y."/>
            <person name="Andersen M.H."/>
            <person name="Karst S.M."/>
            <person name="Dueholm M.S."/>
            <person name="Nielsen P.H."/>
            <person name="Albertsen M."/>
        </authorList>
    </citation>
    <scope>NUCLEOTIDE SEQUENCE</scope>
    <source>
        <strain evidence="3">EsbW_18-Q3-R4-48_MAXAC.044</strain>
    </source>
</reference>
<keyword evidence="1" id="KW-1133">Transmembrane helix</keyword>
<dbReference type="InterPro" id="IPR029016">
    <property type="entry name" value="GAF-like_dom_sf"/>
</dbReference>
<keyword evidence="1" id="KW-0812">Transmembrane</keyword>
<dbReference type="Pfam" id="PF13185">
    <property type="entry name" value="GAF_2"/>
    <property type="match status" value="1"/>
</dbReference>
<organism evidence="3 4">
    <name type="scientific">Candidatus Propionivibrio dominans</name>
    <dbReference type="NCBI Taxonomy" id="2954373"/>
    <lineage>
        <taxon>Bacteria</taxon>
        <taxon>Pseudomonadati</taxon>
        <taxon>Pseudomonadota</taxon>
        <taxon>Betaproteobacteria</taxon>
        <taxon>Rhodocyclales</taxon>
        <taxon>Rhodocyclaceae</taxon>
        <taxon>Propionivibrio</taxon>
    </lineage>
</organism>
<evidence type="ECO:0000313" key="3">
    <source>
        <dbReference type="EMBL" id="MBK7421828.1"/>
    </source>
</evidence>
<evidence type="ECO:0000313" key="4">
    <source>
        <dbReference type="Proteomes" id="UP000886602"/>
    </source>
</evidence>
<protein>
    <submittedName>
        <fullName evidence="3">GAF domain-containing protein</fullName>
    </submittedName>
</protein>
<dbReference type="EMBL" id="JADJNC010000003">
    <property type="protein sequence ID" value="MBK7421828.1"/>
    <property type="molecule type" value="Genomic_DNA"/>
</dbReference>
<comment type="caution">
    <text evidence="3">The sequence shown here is derived from an EMBL/GenBank/DDBJ whole genome shotgun (WGS) entry which is preliminary data.</text>
</comment>
<feature type="transmembrane region" description="Helical" evidence="1">
    <location>
        <begin position="78"/>
        <end position="101"/>
    </location>
</feature>
<dbReference type="Proteomes" id="UP000886602">
    <property type="component" value="Unassembled WGS sequence"/>
</dbReference>
<name>A0A9D7F9N2_9RHOO</name>
<dbReference type="InterPro" id="IPR003018">
    <property type="entry name" value="GAF"/>
</dbReference>
<keyword evidence="1" id="KW-0472">Membrane</keyword>
<evidence type="ECO:0000259" key="2">
    <source>
        <dbReference type="Pfam" id="PF13185"/>
    </source>
</evidence>
<gene>
    <name evidence="3" type="ORF">IPJ48_01325</name>
</gene>
<feature type="domain" description="GAF" evidence="2">
    <location>
        <begin position="33"/>
        <end position="103"/>
    </location>
</feature>
<dbReference type="AlphaFoldDB" id="A0A9D7F9N2"/>
<accession>A0A9D7F9N2</accession>
<dbReference type="Gene3D" id="3.30.450.40">
    <property type="match status" value="2"/>
</dbReference>
<evidence type="ECO:0000256" key="1">
    <source>
        <dbReference type="SAM" id="Phobius"/>
    </source>
</evidence>
<sequence>MKTFIQITEIWAPSHDRSMLEFHGGLFGEHLGFRAATQKMCFGYDEGLPGKAWAQRHPIILNDLQDPLFRRRDAARNAGLTCGVAIPIFAGDILLAVLVFFCGDDEDHVGAIELWHNDSTCSSDMGMVAGYFGIAESFQWVAQHTRFTKGFGLPGSVWQSGMPEIFKDLGHSNRFVRRDDARRVGINKGLGLPSNYERGQNYVLAFLSALGTPIARRFEIWIPDESGTALYFDSGQCDSEVDLLDDYAGVALDRSNGLFGRMLLTGMPVADESVASEGSPVGASALKAGLSSVVALPLLDAGVVKAVVAMYF</sequence>
<proteinExistence type="predicted"/>